<evidence type="ECO:0000256" key="6">
    <source>
        <dbReference type="ARBA" id="ARBA00022485"/>
    </source>
</evidence>
<comment type="similarity">
    <text evidence="3">Belongs to the Nth/MutY family.</text>
</comment>
<proteinExistence type="inferred from homology"/>
<dbReference type="SUPFAM" id="SSF55811">
    <property type="entry name" value="Nudix"/>
    <property type="match status" value="1"/>
</dbReference>
<dbReference type="GO" id="GO:0051539">
    <property type="term" value="F:4 iron, 4 sulfur cluster binding"/>
    <property type="evidence" value="ECO:0007669"/>
    <property type="project" value="UniProtKB-KW"/>
</dbReference>
<dbReference type="GO" id="GO:0034039">
    <property type="term" value="F:8-oxo-7,8-dihydroguanine DNA N-glycosylase activity"/>
    <property type="evidence" value="ECO:0007669"/>
    <property type="project" value="TreeGrafter"/>
</dbReference>
<evidence type="ECO:0000256" key="13">
    <source>
        <dbReference type="ARBA" id="ARBA00023295"/>
    </source>
</evidence>
<feature type="domain" description="Nudix hydrolase" evidence="14">
    <location>
        <begin position="189"/>
        <end position="313"/>
    </location>
</feature>
<dbReference type="GO" id="GO:0006284">
    <property type="term" value="P:base-excision repair"/>
    <property type="evidence" value="ECO:0007669"/>
    <property type="project" value="InterPro"/>
</dbReference>
<dbReference type="GO" id="GO:0032357">
    <property type="term" value="F:oxidized purine DNA binding"/>
    <property type="evidence" value="ECO:0007669"/>
    <property type="project" value="TreeGrafter"/>
</dbReference>
<dbReference type="Pfam" id="PF00730">
    <property type="entry name" value="HhH-GPD"/>
    <property type="match status" value="1"/>
</dbReference>
<keyword evidence="6" id="KW-0004">4Fe-4S</keyword>
<comment type="cofactor">
    <cofactor evidence="2">
        <name>[4Fe-4S] cluster</name>
        <dbReference type="ChEBI" id="CHEBI:49883"/>
    </cofactor>
</comment>
<dbReference type="SMART" id="SM00478">
    <property type="entry name" value="ENDO3c"/>
    <property type="match status" value="1"/>
</dbReference>
<keyword evidence="12" id="KW-0234">DNA repair</keyword>
<dbReference type="GO" id="GO:0000701">
    <property type="term" value="F:purine-specific mismatch base pair DNA N-glycosylase activity"/>
    <property type="evidence" value="ECO:0007669"/>
    <property type="project" value="UniProtKB-EC"/>
</dbReference>
<name>A0A381UFM2_9ZZZZ</name>
<dbReference type="InterPro" id="IPR003651">
    <property type="entry name" value="Endonuclease3_FeS-loop_motif"/>
</dbReference>
<dbReference type="Gene3D" id="1.10.1670.10">
    <property type="entry name" value="Helix-hairpin-Helix base-excision DNA repair enzymes (C-terminal)"/>
    <property type="match status" value="1"/>
</dbReference>
<dbReference type="Gene3D" id="1.10.340.30">
    <property type="entry name" value="Hypothetical protein, domain 2"/>
    <property type="match status" value="1"/>
</dbReference>
<keyword evidence="8" id="KW-0227">DNA damage</keyword>
<evidence type="ECO:0000256" key="12">
    <source>
        <dbReference type="ARBA" id="ARBA00023204"/>
    </source>
</evidence>
<comment type="catalytic activity">
    <reaction evidence="1">
        <text>Hydrolyzes free adenine bases from 7,8-dihydro-8-oxoguanine:adenine mismatched double-stranded DNA, leaving an apurinic site.</text>
        <dbReference type="EC" id="3.2.2.31"/>
    </reaction>
</comment>
<keyword evidence="7" id="KW-0479">Metal-binding</keyword>
<dbReference type="InterPro" id="IPR000086">
    <property type="entry name" value="NUDIX_hydrolase_dom"/>
</dbReference>
<dbReference type="GO" id="GO:0035485">
    <property type="term" value="F:adenine/guanine mispair binding"/>
    <property type="evidence" value="ECO:0007669"/>
    <property type="project" value="TreeGrafter"/>
</dbReference>
<keyword evidence="9" id="KW-0378">Hydrolase</keyword>
<keyword evidence="10" id="KW-0408">Iron</keyword>
<dbReference type="InterPro" id="IPR003265">
    <property type="entry name" value="HhH-GPD_domain"/>
</dbReference>
<evidence type="ECO:0000256" key="9">
    <source>
        <dbReference type="ARBA" id="ARBA00022801"/>
    </source>
</evidence>
<dbReference type="InterPro" id="IPR029119">
    <property type="entry name" value="MutY_C"/>
</dbReference>
<dbReference type="SMART" id="SM00525">
    <property type="entry name" value="FES"/>
    <property type="match status" value="1"/>
</dbReference>
<evidence type="ECO:0000259" key="14">
    <source>
        <dbReference type="PROSITE" id="PS51462"/>
    </source>
</evidence>
<dbReference type="EC" id="3.2.2.31" evidence="4"/>
<dbReference type="InterPro" id="IPR015797">
    <property type="entry name" value="NUDIX_hydrolase-like_dom_sf"/>
</dbReference>
<evidence type="ECO:0000256" key="4">
    <source>
        <dbReference type="ARBA" id="ARBA00012045"/>
    </source>
</evidence>
<protein>
    <recommendedName>
        <fullName evidence="5">Adenine DNA glycosylase</fullName>
        <ecNumber evidence="4">3.2.2.31</ecNumber>
    </recommendedName>
</protein>
<reference evidence="15" key="1">
    <citation type="submission" date="2018-05" db="EMBL/GenBank/DDBJ databases">
        <authorList>
            <person name="Lanie J.A."/>
            <person name="Ng W.-L."/>
            <person name="Kazmierczak K.M."/>
            <person name="Andrzejewski T.M."/>
            <person name="Davidsen T.M."/>
            <person name="Wayne K.J."/>
            <person name="Tettelin H."/>
            <person name="Glass J.I."/>
            <person name="Rusch D."/>
            <person name="Podicherti R."/>
            <person name="Tsui H.-C.T."/>
            <person name="Winkler M.E."/>
        </authorList>
    </citation>
    <scope>NUCLEOTIDE SEQUENCE</scope>
</reference>
<evidence type="ECO:0000256" key="1">
    <source>
        <dbReference type="ARBA" id="ARBA00000843"/>
    </source>
</evidence>
<organism evidence="15">
    <name type="scientific">marine metagenome</name>
    <dbReference type="NCBI Taxonomy" id="408172"/>
    <lineage>
        <taxon>unclassified sequences</taxon>
        <taxon>metagenomes</taxon>
        <taxon>ecological metagenomes</taxon>
    </lineage>
</organism>
<keyword evidence="11" id="KW-0411">Iron-sulfur</keyword>
<dbReference type="InterPro" id="IPR011257">
    <property type="entry name" value="DNA_glycosylase"/>
</dbReference>
<evidence type="ECO:0000256" key="8">
    <source>
        <dbReference type="ARBA" id="ARBA00022763"/>
    </source>
</evidence>
<dbReference type="PANTHER" id="PTHR42944:SF1">
    <property type="entry name" value="ADENINE DNA GLYCOSYLASE"/>
    <property type="match status" value="1"/>
</dbReference>
<evidence type="ECO:0000313" key="15">
    <source>
        <dbReference type="EMBL" id="SVA26418.1"/>
    </source>
</evidence>
<dbReference type="Pfam" id="PF14815">
    <property type="entry name" value="NUDIX_4"/>
    <property type="match status" value="1"/>
</dbReference>
<accession>A0A381UFM2</accession>
<evidence type="ECO:0000256" key="5">
    <source>
        <dbReference type="ARBA" id="ARBA00022023"/>
    </source>
</evidence>
<dbReference type="InterPro" id="IPR023170">
    <property type="entry name" value="HhH_base_excis_C"/>
</dbReference>
<keyword evidence="13" id="KW-0326">Glycosidase</keyword>
<evidence type="ECO:0000256" key="11">
    <source>
        <dbReference type="ARBA" id="ARBA00023014"/>
    </source>
</evidence>
<dbReference type="GO" id="GO:0046872">
    <property type="term" value="F:metal ion binding"/>
    <property type="evidence" value="ECO:0007669"/>
    <property type="project" value="UniProtKB-KW"/>
</dbReference>
<sequence length="317" mass="36095">MLQQTQIETVIPYFQKWISKYPTITSVANADQELLLKLWEGLGYYSRCRNFHKATKIVVGKHGGVIPDNWLEFRALPGVGDYTAAAVLSIAYNKPYIAIDGNVKRVIARILGLKNLSNRNMSRMKNYLTMNILTDNPGDFNQSIMELGAKICSPRNPNCGKCPLSFNCKAFSMGEPESYPLSVRKKKSPHYEIVVGIVWRGEEFYIQKRGEHGMLAGLWEFPGGKVKIGESLEDALYREIQEECGAMPKILKKIGTIKHAYTHFTITFHGYHCEENGTSIRCQQNSKWIKPNQIDKFPFPKANHKLFSILEKQGWDV</sequence>
<dbReference type="AlphaFoldDB" id="A0A381UFM2"/>
<dbReference type="PROSITE" id="PS00893">
    <property type="entry name" value="NUDIX_BOX"/>
    <property type="match status" value="1"/>
</dbReference>
<dbReference type="GO" id="GO:0006298">
    <property type="term" value="P:mismatch repair"/>
    <property type="evidence" value="ECO:0007669"/>
    <property type="project" value="TreeGrafter"/>
</dbReference>
<dbReference type="SUPFAM" id="SSF48150">
    <property type="entry name" value="DNA-glycosylase"/>
    <property type="match status" value="1"/>
</dbReference>
<dbReference type="InterPro" id="IPR044298">
    <property type="entry name" value="MIG/MutY"/>
</dbReference>
<dbReference type="InterPro" id="IPR020084">
    <property type="entry name" value="NUDIX_hydrolase_CS"/>
</dbReference>
<evidence type="ECO:0000256" key="7">
    <source>
        <dbReference type="ARBA" id="ARBA00022723"/>
    </source>
</evidence>
<dbReference type="Gene3D" id="3.90.79.10">
    <property type="entry name" value="Nucleoside Triphosphate Pyrophosphohydrolase"/>
    <property type="match status" value="1"/>
</dbReference>
<dbReference type="CDD" id="cd03425">
    <property type="entry name" value="NUDIX_MutT_NudA_like"/>
    <property type="match status" value="1"/>
</dbReference>
<dbReference type="PROSITE" id="PS51462">
    <property type="entry name" value="NUDIX"/>
    <property type="match status" value="1"/>
</dbReference>
<dbReference type="PANTHER" id="PTHR42944">
    <property type="entry name" value="ADENINE DNA GLYCOSYLASE"/>
    <property type="match status" value="1"/>
</dbReference>
<dbReference type="PRINTS" id="PR00502">
    <property type="entry name" value="NUDIXFAMILY"/>
</dbReference>
<dbReference type="InterPro" id="IPR020476">
    <property type="entry name" value="Nudix_hydrolase"/>
</dbReference>
<dbReference type="EMBL" id="UINC01006252">
    <property type="protein sequence ID" value="SVA26418.1"/>
    <property type="molecule type" value="Genomic_DNA"/>
</dbReference>
<dbReference type="CDD" id="cd00056">
    <property type="entry name" value="ENDO3c"/>
    <property type="match status" value="1"/>
</dbReference>
<evidence type="ECO:0000256" key="10">
    <source>
        <dbReference type="ARBA" id="ARBA00023004"/>
    </source>
</evidence>
<evidence type="ECO:0000256" key="3">
    <source>
        <dbReference type="ARBA" id="ARBA00008343"/>
    </source>
</evidence>
<evidence type="ECO:0000256" key="2">
    <source>
        <dbReference type="ARBA" id="ARBA00001966"/>
    </source>
</evidence>
<gene>
    <name evidence="15" type="ORF">METZ01_LOCUS79272</name>
</gene>